<dbReference type="EC" id="3.1.1.-" evidence="3"/>
<dbReference type="AlphaFoldDB" id="A0A0W0FYP5"/>
<dbReference type="Proteomes" id="UP000054988">
    <property type="component" value="Unassembled WGS sequence"/>
</dbReference>
<dbReference type="Gene3D" id="3.40.50.1820">
    <property type="entry name" value="alpha/beta hydrolase"/>
    <property type="match status" value="1"/>
</dbReference>
<evidence type="ECO:0000256" key="2">
    <source>
        <dbReference type="ARBA" id="ARBA00022801"/>
    </source>
</evidence>
<comment type="caution">
    <text evidence="5">The sequence shown here is derived from an EMBL/GenBank/DDBJ whole genome shotgun (WGS) entry which is preliminary data.</text>
</comment>
<dbReference type="InterPro" id="IPR002018">
    <property type="entry name" value="CarbesteraseB"/>
</dbReference>
<dbReference type="GO" id="GO:0016787">
    <property type="term" value="F:hydrolase activity"/>
    <property type="evidence" value="ECO:0007669"/>
    <property type="project" value="UniProtKB-KW"/>
</dbReference>
<feature type="chain" id="PRO_5006774298" description="Carboxylic ester hydrolase" evidence="3">
    <location>
        <begin position="20"/>
        <end position="561"/>
    </location>
</feature>
<accession>A0A0W0FYP5</accession>
<feature type="signal peptide" evidence="3">
    <location>
        <begin position="1"/>
        <end position="19"/>
    </location>
</feature>
<gene>
    <name evidence="5" type="ORF">WG66_5990</name>
</gene>
<comment type="similarity">
    <text evidence="1 3">Belongs to the type-B carboxylesterase/lipase family.</text>
</comment>
<evidence type="ECO:0000256" key="3">
    <source>
        <dbReference type="RuleBase" id="RU361235"/>
    </source>
</evidence>
<dbReference type="SUPFAM" id="SSF53474">
    <property type="entry name" value="alpha/beta-Hydrolases"/>
    <property type="match status" value="1"/>
</dbReference>
<dbReference type="PROSITE" id="PS00122">
    <property type="entry name" value="CARBOXYLESTERASE_B_1"/>
    <property type="match status" value="1"/>
</dbReference>
<proteinExistence type="inferred from homology"/>
<dbReference type="PANTHER" id="PTHR11559">
    <property type="entry name" value="CARBOXYLESTERASE"/>
    <property type="match status" value="1"/>
</dbReference>
<dbReference type="InterPro" id="IPR019826">
    <property type="entry name" value="Carboxylesterase_B_AS"/>
</dbReference>
<evidence type="ECO:0000259" key="4">
    <source>
        <dbReference type="Pfam" id="PF00135"/>
    </source>
</evidence>
<dbReference type="ESTHER" id="monro-v2wt94">
    <property type="family name" value="Fungal_carboxylesterase_lipase"/>
</dbReference>
<evidence type="ECO:0000313" key="5">
    <source>
        <dbReference type="EMBL" id="KTB41430.1"/>
    </source>
</evidence>
<evidence type="ECO:0000313" key="6">
    <source>
        <dbReference type="Proteomes" id="UP000054988"/>
    </source>
</evidence>
<sequence>MPRLSTLLSPLVVAAVATAATVQLGYTNVVGADREGGIEFFGGIPFAEPPVGKLRFQPPVLKPFLDVSEFNATTLGTSCLQVKMPTFADIPLPPNLSEDCLSINVFRPAGVEADAKLPVLVYDYGGGFIIDAIPGLDPSAIIKQSVSRGTPIMFVSFNYRLGPLGFPAGAEAAEKGALNLGLRDQIAAFEWIQRNIGAFGGDKDKVTLFGISAGSVSINTLYLNAELEKYARGAILQSGSTGSVPIFDAYRRQQDWNNFVSGIEECASSVATNNTFECLQREDIDPQHIMQGISASLAQTGEQMPWVPMLDGPDGFLPELPHVMFEKGRFSKIPFIAGNTLDEGTVFIPPTIPDDEETLRQAIISNYTTRSFDDTKLEEAVDRLLVLYPDIPALGSPFNTGNQTFNMSSEYKRLAAIANDVSFHSNRRLWTQSATKAGVKAYGYLFTYPELAVANPALGIRHGLDVNFVFGFTPIRATAPTFQPSPSASKLSQQMIDYMVSFVTTLDPNDGLGSERPLWPQYTPESESLLQLNGPNTTVITDNYRAEQIEFINSHSEIFRH</sequence>
<dbReference type="eggNOG" id="KOG4389">
    <property type="taxonomic scope" value="Eukaryota"/>
</dbReference>
<organism evidence="5 6">
    <name type="scientific">Moniliophthora roreri</name>
    <name type="common">Frosty pod rot fungus</name>
    <name type="synonym">Monilia roreri</name>
    <dbReference type="NCBI Taxonomy" id="221103"/>
    <lineage>
        <taxon>Eukaryota</taxon>
        <taxon>Fungi</taxon>
        <taxon>Dikarya</taxon>
        <taxon>Basidiomycota</taxon>
        <taxon>Agaricomycotina</taxon>
        <taxon>Agaricomycetes</taxon>
        <taxon>Agaricomycetidae</taxon>
        <taxon>Agaricales</taxon>
        <taxon>Marasmiineae</taxon>
        <taxon>Marasmiaceae</taxon>
        <taxon>Moniliophthora</taxon>
    </lineage>
</organism>
<dbReference type="InterPro" id="IPR029058">
    <property type="entry name" value="AB_hydrolase_fold"/>
</dbReference>
<reference evidence="5 6" key="1">
    <citation type="submission" date="2015-12" db="EMBL/GenBank/DDBJ databases">
        <title>Draft genome sequence of Moniliophthora roreri, the causal agent of frosty pod rot of cacao.</title>
        <authorList>
            <person name="Aime M.C."/>
            <person name="Diaz-Valderrama J.R."/>
            <person name="Kijpornyongpan T."/>
            <person name="Phillips-Mora W."/>
        </authorList>
    </citation>
    <scope>NUCLEOTIDE SEQUENCE [LARGE SCALE GENOMIC DNA]</scope>
    <source>
        <strain evidence="5 6">MCA 2952</strain>
    </source>
</reference>
<feature type="domain" description="Carboxylesterase type B" evidence="4">
    <location>
        <begin position="23"/>
        <end position="551"/>
    </location>
</feature>
<evidence type="ECO:0000256" key="1">
    <source>
        <dbReference type="ARBA" id="ARBA00005964"/>
    </source>
</evidence>
<protein>
    <recommendedName>
        <fullName evidence="3">Carboxylic ester hydrolase</fullName>
        <ecNumber evidence="3">3.1.1.-</ecNumber>
    </recommendedName>
</protein>
<keyword evidence="3" id="KW-0732">Signal</keyword>
<dbReference type="Pfam" id="PF00135">
    <property type="entry name" value="COesterase"/>
    <property type="match status" value="1"/>
</dbReference>
<keyword evidence="2 3" id="KW-0378">Hydrolase</keyword>
<name>A0A0W0FYP5_MONRR</name>
<dbReference type="InterPro" id="IPR050309">
    <property type="entry name" value="Type-B_Carboxylest/Lipase"/>
</dbReference>
<dbReference type="EMBL" id="LATX01001463">
    <property type="protein sequence ID" value="KTB41430.1"/>
    <property type="molecule type" value="Genomic_DNA"/>
</dbReference>